<dbReference type="GO" id="GO:0000976">
    <property type="term" value="F:transcription cis-regulatory region binding"/>
    <property type="evidence" value="ECO:0007669"/>
    <property type="project" value="TreeGrafter"/>
</dbReference>
<dbReference type="RefSeq" id="XP_033394594.1">
    <property type="nucleotide sequence ID" value="XM_033543410.1"/>
</dbReference>
<dbReference type="Proteomes" id="UP000799438">
    <property type="component" value="Unassembled WGS sequence"/>
</dbReference>
<dbReference type="GO" id="GO:0005634">
    <property type="term" value="C:nucleus"/>
    <property type="evidence" value="ECO:0007669"/>
    <property type="project" value="UniProtKB-SubCell"/>
</dbReference>
<dbReference type="OrthoDB" id="3509362at2759"/>
<protein>
    <recommendedName>
        <fullName evidence="5">Fungal-specific transcription factor domain-containing protein</fullName>
    </recommendedName>
</protein>
<dbReference type="GO" id="GO:0003700">
    <property type="term" value="F:DNA-binding transcription factor activity"/>
    <property type="evidence" value="ECO:0007669"/>
    <property type="project" value="TreeGrafter"/>
</dbReference>
<dbReference type="GeneID" id="54300907"/>
<keyword evidence="4" id="KW-1185">Reference proteome</keyword>
<dbReference type="EMBL" id="ML995495">
    <property type="protein sequence ID" value="KAF2138881.1"/>
    <property type="molecule type" value="Genomic_DNA"/>
</dbReference>
<comment type="subcellular location">
    <subcellularLocation>
        <location evidence="1">Nucleus</location>
    </subcellularLocation>
</comment>
<dbReference type="PANTHER" id="PTHR37534:SF43">
    <property type="entry name" value="FINGER DOMAIN PROTEIN, PUTATIVE (AFU_ORTHOLOGUE AFUA_1G01850)-RELATED"/>
    <property type="match status" value="1"/>
</dbReference>
<gene>
    <name evidence="3" type="ORF">K452DRAFT_311332</name>
</gene>
<evidence type="ECO:0000313" key="4">
    <source>
        <dbReference type="Proteomes" id="UP000799438"/>
    </source>
</evidence>
<accession>A0A6A6B7W4</accession>
<name>A0A6A6B7W4_9PEZI</name>
<dbReference type="AlphaFoldDB" id="A0A6A6B7W4"/>
<organism evidence="3 4">
    <name type="scientific">Aplosporella prunicola CBS 121167</name>
    <dbReference type="NCBI Taxonomy" id="1176127"/>
    <lineage>
        <taxon>Eukaryota</taxon>
        <taxon>Fungi</taxon>
        <taxon>Dikarya</taxon>
        <taxon>Ascomycota</taxon>
        <taxon>Pezizomycotina</taxon>
        <taxon>Dothideomycetes</taxon>
        <taxon>Dothideomycetes incertae sedis</taxon>
        <taxon>Botryosphaeriales</taxon>
        <taxon>Aplosporellaceae</taxon>
        <taxon>Aplosporella</taxon>
    </lineage>
</organism>
<evidence type="ECO:0008006" key="5">
    <source>
        <dbReference type="Google" id="ProtNLM"/>
    </source>
</evidence>
<keyword evidence="2" id="KW-0539">Nucleus</keyword>
<evidence type="ECO:0000256" key="2">
    <source>
        <dbReference type="ARBA" id="ARBA00023242"/>
    </source>
</evidence>
<dbReference type="GO" id="GO:0045944">
    <property type="term" value="P:positive regulation of transcription by RNA polymerase II"/>
    <property type="evidence" value="ECO:0007669"/>
    <property type="project" value="TreeGrafter"/>
</dbReference>
<dbReference type="InterPro" id="IPR021858">
    <property type="entry name" value="Fun_TF"/>
</dbReference>
<dbReference type="PANTHER" id="PTHR37534">
    <property type="entry name" value="TRANSCRIPTIONAL ACTIVATOR PROTEIN UGA3"/>
    <property type="match status" value="1"/>
</dbReference>
<evidence type="ECO:0000256" key="1">
    <source>
        <dbReference type="ARBA" id="ARBA00004123"/>
    </source>
</evidence>
<proteinExistence type="predicted"/>
<dbReference type="Pfam" id="PF11951">
    <property type="entry name" value="Fungal_trans_2"/>
    <property type="match status" value="1"/>
</dbReference>
<reference evidence="3" key="1">
    <citation type="journal article" date="2020" name="Stud. Mycol.">
        <title>101 Dothideomycetes genomes: a test case for predicting lifestyles and emergence of pathogens.</title>
        <authorList>
            <person name="Haridas S."/>
            <person name="Albert R."/>
            <person name="Binder M."/>
            <person name="Bloem J."/>
            <person name="Labutti K."/>
            <person name="Salamov A."/>
            <person name="Andreopoulos B."/>
            <person name="Baker S."/>
            <person name="Barry K."/>
            <person name="Bills G."/>
            <person name="Bluhm B."/>
            <person name="Cannon C."/>
            <person name="Castanera R."/>
            <person name="Culley D."/>
            <person name="Daum C."/>
            <person name="Ezra D."/>
            <person name="Gonzalez J."/>
            <person name="Henrissat B."/>
            <person name="Kuo A."/>
            <person name="Liang C."/>
            <person name="Lipzen A."/>
            <person name="Lutzoni F."/>
            <person name="Magnuson J."/>
            <person name="Mondo S."/>
            <person name="Nolan M."/>
            <person name="Ohm R."/>
            <person name="Pangilinan J."/>
            <person name="Park H.-J."/>
            <person name="Ramirez L."/>
            <person name="Alfaro M."/>
            <person name="Sun H."/>
            <person name="Tritt A."/>
            <person name="Yoshinaga Y."/>
            <person name="Zwiers L.-H."/>
            <person name="Turgeon B."/>
            <person name="Goodwin S."/>
            <person name="Spatafora J."/>
            <person name="Crous P."/>
            <person name="Grigoriev I."/>
        </authorList>
    </citation>
    <scope>NUCLEOTIDE SEQUENCE</scope>
    <source>
        <strain evidence="3">CBS 121167</strain>
    </source>
</reference>
<sequence length="380" mass="42588">MHHFQTQTCTVLFPFSPPLFKERLVSTAFDTPHLLFALLAASCSHHARLAYGSLSEVEKTTLEFTNLAVVGLRAAMNDANELHSVETAMTAMTLCTNDICDGNLQSWRLHLTGVKELLSTFFRKQQDSMRRSDPFAIFLAKWFATLDTSAGISGLDNHAVSNGQYWSINAKKHNAGAVDDFCGYSLELMPILARLGTLARSQQPRTSVSSDRSLTDASLSPDVNVWDEARMIEAEILCLSNMFASEPTSCLEKGCTEESRSTHQAFIYAALLYLHRRIQLLPKDHPVVREDIAGVINAVEEIKSFSTANILILWPLFSAGCDTDDPWERSFIQTRMDNMRTLGMGNFTRAKELMHQYWNSGSHLRWDVYFALSGTSLVLF</sequence>
<evidence type="ECO:0000313" key="3">
    <source>
        <dbReference type="EMBL" id="KAF2138881.1"/>
    </source>
</evidence>